<feature type="domain" description="Piwi" evidence="2">
    <location>
        <begin position="620"/>
        <end position="888"/>
    </location>
</feature>
<dbReference type="InterPro" id="IPR003165">
    <property type="entry name" value="Piwi"/>
</dbReference>
<dbReference type="InterPro" id="IPR036085">
    <property type="entry name" value="PAZ_dom_sf"/>
</dbReference>
<dbReference type="InterPro" id="IPR014811">
    <property type="entry name" value="ArgoL1"/>
</dbReference>
<dbReference type="Pfam" id="PF02171">
    <property type="entry name" value="Piwi"/>
    <property type="match status" value="1"/>
</dbReference>
<dbReference type="SMART" id="SM00950">
    <property type="entry name" value="Piwi"/>
    <property type="match status" value="1"/>
</dbReference>
<evidence type="ECO:0000256" key="1">
    <source>
        <dbReference type="SAM" id="MobiDB-lite"/>
    </source>
</evidence>
<dbReference type="AlphaFoldDB" id="W9CEF6"/>
<dbReference type="PANTHER" id="PTHR22891">
    <property type="entry name" value="EUKARYOTIC TRANSLATION INITIATION FACTOR 2C"/>
    <property type="match status" value="1"/>
</dbReference>
<dbReference type="Gene3D" id="3.30.420.10">
    <property type="entry name" value="Ribonuclease H-like superfamily/Ribonuclease H"/>
    <property type="match status" value="1"/>
</dbReference>
<accession>W9CEF6</accession>
<protein>
    <recommendedName>
        <fullName evidence="2">Piwi domain-containing protein</fullName>
    </recommendedName>
</protein>
<dbReference type="EMBL" id="AYSA01000337">
    <property type="protein sequence ID" value="ESZ93179.1"/>
    <property type="molecule type" value="Genomic_DNA"/>
</dbReference>
<dbReference type="STRING" id="1432307.W9CEF6"/>
<dbReference type="SUPFAM" id="SSF53098">
    <property type="entry name" value="Ribonuclease H-like"/>
    <property type="match status" value="1"/>
</dbReference>
<feature type="compositionally biased region" description="Polar residues" evidence="1">
    <location>
        <begin position="13"/>
        <end position="26"/>
    </location>
</feature>
<evidence type="ECO:0000313" key="4">
    <source>
        <dbReference type="Proteomes" id="UP000019487"/>
    </source>
</evidence>
<dbReference type="HOGENOM" id="CLU_004544_4_1_1"/>
<name>W9CEF6_SCLBF</name>
<reference evidence="3 4" key="1">
    <citation type="journal article" date="2014" name="Genome Announc.">
        <title>Draft genome sequence of Sclerotinia borealis, a psychrophilic plant pathogenic fungus.</title>
        <authorList>
            <person name="Mardanov A.V."/>
            <person name="Beletsky A.V."/>
            <person name="Kadnikov V.V."/>
            <person name="Ignatov A.N."/>
            <person name="Ravin N.V."/>
        </authorList>
    </citation>
    <scope>NUCLEOTIDE SEQUENCE [LARGE SCALE GENOMIC DNA]</scope>
    <source>
        <strain evidence="4">F-4157</strain>
    </source>
</reference>
<dbReference type="InterPro" id="IPR012337">
    <property type="entry name" value="RNaseH-like_sf"/>
</dbReference>
<evidence type="ECO:0000313" key="3">
    <source>
        <dbReference type="EMBL" id="ESZ93179.1"/>
    </source>
</evidence>
<dbReference type="GO" id="GO:0003676">
    <property type="term" value="F:nucleic acid binding"/>
    <property type="evidence" value="ECO:0007669"/>
    <property type="project" value="InterPro"/>
</dbReference>
<comment type="caution">
    <text evidence="3">The sequence shown here is derived from an EMBL/GenBank/DDBJ whole genome shotgun (WGS) entry which is preliminary data.</text>
</comment>
<proteinExistence type="predicted"/>
<evidence type="ECO:0000259" key="2">
    <source>
        <dbReference type="PROSITE" id="PS50822"/>
    </source>
</evidence>
<feature type="region of interest" description="Disordered" evidence="1">
    <location>
        <begin position="1"/>
        <end position="26"/>
    </location>
</feature>
<dbReference type="InterPro" id="IPR036397">
    <property type="entry name" value="RNaseH_sf"/>
</dbReference>
<dbReference type="Proteomes" id="UP000019487">
    <property type="component" value="Unassembled WGS sequence"/>
</dbReference>
<dbReference type="Gene3D" id="3.40.50.2300">
    <property type="match status" value="1"/>
</dbReference>
<dbReference type="SUPFAM" id="SSF101690">
    <property type="entry name" value="PAZ domain"/>
    <property type="match status" value="1"/>
</dbReference>
<dbReference type="PROSITE" id="PS50822">
    <property type="entry name" value="PIWI"/>
    <property type="match status" value="1"/>
</dbReference>
<dbReference type="Pfam" id="PF08699">
    <property type="entry name" value="ArgoL1"/>
    <property type="match status" value="1"/>
</dbReference>
<dbReference type="OrthoDB" id="10252740at2759"/>
<gene>
    <name evidence="3" type="ORF">SBOR_6458</name>
</gene>
<sequence length="895" mass="100571">MSGSENVGYGNRRSASQAQGNTRTQRINQLLNQPRPRTSLPFQQVPGLSTAEQKIRDDAIQSLDLPKAPQNLSGEEMVKANYFKVTISNKVDIRKYRISLGQVRGRPVKKRESIRALIENILNTQHKPRNTWWTSDYHSYIIATSKLYDECSDAIGSAISITHTRSIRPDELPEAMIMKSTLFFEGFLQRDSLIDYTNTSDPPSQRLSNMNLSKPSEEYLPLEDLRILNLISWESINCSTFKGGRVGKKFYPTDNNPPEKILNESNKRFSTRNHVYDVRMGFFTSMHPGMDSVLLNVSTTTTAFLPPISLQTWLDARWGHLPSYRGIPLAREKHEIKGVHVTFDLDDVPNRILVISDVNHLCVKGVKWEVVSGKDPSKTVWQHMKNVHTGHTMVFDENASCINVGNTSYPKWLPADHLHICEWQTAQWKLDNLFTAQMLKFAKKTLLQNQREIIRKALIPLGMKNPDPNSGSKKWVSPYEECGMKVEERLLEVTSKHLLHPSLTYNSKCNKKLQTASWNLVGVKGFNVGEKYPELKIVHVTANDFIAPDSPKNEQVLSFAKALAVKLKDHGLGTQAFNGKLVPTVAWPTNDKNKTYDSVQRRSAFNILLDKCVGKSLPSLLIVVLPSKDATIYSDVKWWGDCHAGIATVCVGPPAVKFQSAGLLSNLSLKVNFKLGGINHVIGNSENYYGFRGCIPTQTDKVNRVMIVGADVSHAGKGPDTGCPSMAGIVASFDNKFCHYAASSRIQANNEEFISDLGGMLKERLAHFYTHNKCLPAYILFYRDGMSESQFGMVHKQELPQIQAACEESAAKFGRPNFKKFVTLVVVIKRHHTRFFPLESKDQTKNIAGGLVVDKHITAPNQMSFFLQSHESPLGTARSAHYTVISNEGCWKWKP</sequence>
<organism evidence="3 4">
    <name type="scientific">Sclerotinia borealis (strain F-4128)</name>
    <dbReference type="NCBI Taxonomy" id="1432307"/>
    <lineage>
        <taxon>Eukaryota</taxon>
        <taxon>Fungi</taxon>
        <taxon>Dikarya</taxon>
        <taxon>Ascomycota</taxon>
        <taxon>Pezizomycotina</taxon>
        <taxon>Leotiomycetes</taxon>
        <taxon>Helotiales</taxon>
        <taxon>Sclerotiniaceae</taxon>
        <taxon>Sclerotinia</taxon>
    </lineage>
</organism>
<keyword evidence="4" id="KW-1185">Reference proteome</keyword>